<dbReference type="Proteomes" id="UP000242662">
    <property type="component" value="Unassembled WGS sequence"/>
</dbReference>
<dbReference type="PANTHER" id="PTHR43599:SF3">
    <property type="entry name" value="SI:DKEY-6E2.2"/>
    <property type="match status" value="1"/>
</dbReference>
<comment type="catalytic activity">
    <reaction evidence="10 11">
        <text>5-amino-1-(5-phospho-D-ribosyl)imidazole-4-carboxylate + L-aspartate + ATP = (2S)-2-[5-amino-1-(5-phospho-beta-D-ribosyl)imidazole-4-carboxamido]succinate + ADP + phosphate + 2 H(+)</text>
        <dbReference type="Rhea" id="RHEA:22628"/>
        <dbReference type="ChEBI" id="CHEBI:15378"/>
        <dbReference type="ChEBI" id="CHEBI:29991"/>
        <dbReference type="ChEBI" id="CHEBI:30616"/>
        <dbReference type="ChEBI" id="CHEBI:43474"/>
        <dbReference type="ChEBI" id="CHEBI:58443"/>
        <dbReference type="ChEBI" id="CHEBI:77657"/>
        <dbReference type="ChEBI" id="CHEBI:456216"/>
        <dbReference type="EC" id="6.3.2.6"/>
    </reaction>
</comment>
<evidence type="ECO:0000256" key="10">
    <source>
        <dbReference type="ARBA" id="ARBA00048475"/>
    </source>
</evidence>
<keyword evidence="7 11" id="KW-0658">Purine biosynthesis</keyword>
<dbReference type="AlphaFoldDB" id="A0A1G6MPH3"/>
<dbReference type="GO" id="GO:0005524">
    <property type="term" value="F:ATP binding"/>
    <property type="evidence" value="ECO:0007669"/>
    <property type="project" value="UniProtKB-KW"/>
</dbReference>
<evidence type="ECO:0000256" key="11">
    <source>
        <dbReference type="HAMAP-Rule" id="MF_00137"/>
    </source>
</evidence>
<evidence type="ECO:0000256" key="6">
    <source>
        <dbReference type="ARBA" id="ARBA00022741"/>
    </source>
</evidence>
<accession>A0A1G6MPH3</accession>
<organism evidence="13 14">
    <name type="scientific">Shouchella lonarensis</name>
    <dbReference type="NCBI Taxonomy" id="1464122"/>
    <lineage>
        <taxon>Bacteria</taxon>
        <taxon>Bacillati</taxon>
        <taxon>Bacillota</taxon>
        <taxon>Bacilli</taxon>
        <taxon>Bacillales</taxon>
        <taxon>Bacillaceae</taxon>
        <taxon>Shouchella</taxon>
    </lineage>
</organism>
<dbReference type="OrthoDB" id="9801549at2"/>
<dbReference type="GO" id="GO:0009236">
    <property type="term" value="P:cobalamin biosynthetic process"/>
    <property type="evidence" value="ECO:0007669"/>
    <property type="project" value="InterPro"/>
</dbReference>
<dbReference type="PROSITE" id="PS01057">
    <property type="entry name" value="SAICAR_SYNTHETASE_1"/>
    <property type="match status" value="1"/>
</dbReference>
<dbReference type="InterPro" id="IPR028923">
    <property type="entry name" value="SAICAR_synt/ADE2_N"/>
</dbReference>
<proteinExistence type="inferred from homology"/>
<evidence type="ECO:0000256" key="8">
    <source>
        <dbReference type="ARBA" id="ARBA00022840"/>
    </source>
</evidence>
<dbReference type="CDD" id="cd01415">
    <property type="entry name" value="SAICAR_synt_PurC"/>
    <property type="match status" value="1"/>
</dbReference>
<comment type="pathway">
    <text evidence="1 11">Purine metabolism; IMP biosynthesis via de novo pathway; 5-amino-1-(5-phospho-D-ribosyl)imidazole-4-carboxamide from 5-amino-1-(5-phospho-D-ribosyl)imidazole-4-carboxylate: step 1/2.</text>
</comment>
<evidence type="ECO:0000256" key="7">
    <source>
        <dbReference type="ARBA" id="ARBA00022755"/>
    </source>
</evidence>
<evidence type="ECO:0000256" key="4">
    <source>
        <dbReference type="ARBA" id="ARBA00016460"/>
    </source>
</evidence>
<dbReference type="InterPro" id="IPR033934">
    <property type="entry name" value="SAICAR_synt_PurC"/>
</dbReference>
<gene>
    <name evidence="11" type="primary">purC</name>
    <name evidence="13" type="ORF">SAMN05421737_11089</name>
</gene>
<dbReference type="HAMAP" id="MF_00137">
    <property type="entry name" value="SAICAR_synth"/>
    <property type="match status" value="1"/>
</dbReference>
<evidence type="ECO:0000313" key="14">
    <source>
        <dbReference type="Proteomes" id="UP000242662"/>
    </source>
</evidence>
<keyword evidence="14" id="KW-1185">Reference proteome</keyword>
<evidence type="ECO:0000256" key="2">
    <source>
        <dbReference type="ARBA" id="ARBA00010190"/>
    </source>
</evidence>
<dbReference type="GO" id="GO:0006189">
    <property type="term" value="P:'de novo' IMP biosynthetic process"/>
    <property type="evidence" value="ECO:0007669"/>
    <property type="project" value="UniProtKB-UniRule"/>
</dbReference>
<keyword evidence="6 11" id="KW-0547">Nucleotide-binding</keyword>
<feature type="domain" description="SAICAR synthetase/ADE2 N-terminal" evidence="12">
    <location>
        <begin position="7"/>
        <end position="232"/>
    </location>
</feature>
<keyword evidence="5 11" id="KW-0436">Ligase</keyword>
<dbReference type="GO" id="GO:0004639">
    <property type="term" value="F:phosphoribosylaminoimidazolesuccinocarboxamide synthase activity"/>
    <property type="evidence" value="ECO:0007669"/>
    <property type="project" value="UniProtKB-UniRule"/>
</dbReference>
<evidence type="ECO:0000256" key="5">
    <source>
        <dbReference type="ARBA" id="ARBA00022598"/>
    </source>
</evidence>
<dbReference type="InterPro" id="IPR018236">
    <property type="entry name" value="SAICAR_synthetase_CS"/>
</dbReference>
<name>A0A1G6MPH3_9BACI</name>
<dbReference type="Pfam" id="PF01259">
    <property type="entry name" value="SAICAR_synt"/>
    <property type="match status" value="1"/>
</dbReference>
<comment type="similarity">
    <text evidence="2 11">Belongs to the SAICAR synthetase family.</text>
</comment>
<dbReference type="PROSITE" id="PS01058">
    <property type="entry name" value="SAICAR_SYNTHETASE_2"/>
    <property type="match status" value="1"/>
</dbReference>
<evidence type="ECO:0000256" key="1">
    <source>
        <dbReference type="ARBA" id="ARBA00004672"/>
    </source>
</evidence>
<dbReference type="PANTHER" id="PTHR43599">
    <property type="entry name" value="MULTIFUNCTIONAL PROTEIN ADE2"/>
    <property type="match status" value="1"/>
</dbReference>
<dbReference type="FunFam" id="3.30.470.20:FF:000006">
    <property type="entry name" value="Phosphoribosylaminoimidazole-succinocarboxamide synthase"/>
    <property type="match status" value="1"/>
</dbReference>
<dbReference type="Gene3D" id="3.30.200.20">
    <property type="entry name" value="Phosphorylase Kinase, domain 1"/>
    <property type="match status" value="1"/>
</dbReference>
<evidence type="ECO:0000313" key="13">
    <source>
        <dbReference type="EMBL" id="SDC57127.1"/>
    </source>
</evidence>
<evidence type="ECO:0000256" key="9">
    <source>
        <dbReference type="ARBA" id="ARBA00030409"/>
    </source>
</evidence>
<dbReference type="UniPathway" id="UPA00074">
    <property type="reaction ID" value="UER00131"/>
</dbReference>
<sequence length="238" mass="26406">MQKGALCYEGKAKKLYTTDDPQLLWVAYKDEATAFNGEKHAILQGKARLNNEISSMIFTTLAEKGCPSHFVRKLSATEQLVKRVTIIPLEVIVRNKVAGSLAHRLGLKEGMQLAEPLVEFCYKDDSLGDPLVTEDHIAILAAASQAEVARMKEQALRVNELLSSLFARLGVILVDFKLEFGKTETGALLLADEISPDTCRLWDEKTGARLDKDLFRHELGNLQEGYEEILARLSTSSS</sequence>
<dbReference type="STRING" id="1464122.SAMN05421737_11089"/>
<dbReference type="EMBL" id="FMYM01000010">
    <property type="protein sequence ID" value="SDC57127.1"/>
    <property type="molecule type" value="Genomic_DNA"/>
</dbReference>
<dbReference type="RefSeq" id="WP_141769890.1">
    <property type="nucleotide sequence ID" value="NZ_FMYM01000010.1"/>
</dbReference>
<dbReference type="EC" id="6.3.2.6" evidence="3 11"/>
<dbReference type="SUPFAM" id="SSF56104">
    <property type="entry name" value="SAICAR synthase-like"/>
    <property type="match status" value="1"/>
</dbReference>
<keyword evidence="8 11" id="KW-0067">ATP-binding</keyword>
<evidence type="ECO:0000259" key="12">
    <source>
        <dbReference type="Pfam" id="PF01259"/>
    </source>
</evidence>
<dbReference type="NCBIfam" id="TIGR00081">
    <property type="entry name" value="purC"/>
    <property type="match status" value="1"/>
</dbReference>
<reference evidence="14" key="1">
    <citation type="submission" date="2016-09" db="EMBL/GenBank/DDBJ databases">
        <authorList>
            <person name="Varghese N."/>
            <person name="Submissions S."/>
        </authorList>
    </citation>
    <scope>NUCLEOTIDE SEQUENCE [LARGE SCALE GENOMIC DNA]</scope>
    <source>
        <strain evidence="14">25nlg</strain>
    </source>
</reference>
<dbReference type="InterPro" id="IPR050089">
    <property type="entry name" value="SAICAR_synthetase"/>
</dbReference>
<dbReference type="InterPro" id="IPR001636">
    <property type="entry name" value="SAICAR_synth"/>
</dbReference>
<dbReference type="Gene3D" id="3.30.470.20">
    <property type="entry name" value="ATP-grasp fold, B domain"/>
    <property type="match status" value="1"/>
</dbReference>
<evidence type="ECO:0000256" key="3">
    <source>
        <dbReference type="ARBA" id="ARBA00012217"/>
    </source>
</evidence>
<protein>
    <recommendedName>
        <fullName evidence="4 11">Phosphoribosylaminoimidazole-succinocarboxamide synthase</fullName>
        <ecNumber evidence="3 11">6.3.2.6</ecNumber>
    </recommendedName>
    <alternativeName>
        <fullName evidence="9 11">SAICAR synthetase</fullName>
    </alternativeName>
</protein>